<dbReference type="OrthoDB" id="3650189at2759"/>
<keyword evidence="3" id="KW-1185">Reference proteome</keyword>
<evidence type="ECO:0000259" key="1">
    <source>
        <dbReference type="Pfam" id="PF20233"/>
    </source>
</evidence>
<proteinExistence type="predicted"/>
<sequence>RPTKFFKVGRVFMVLWTEPEGSNADANSVYSFPVAFGERAQAKIRRFIVIAPRQQHSLAIPIISHQNHGVVNRNMDNGDHGMVHMGPAVPAPLPGERAMLPAAVRVIPDDPTEKLKPTSRINYGKIYTIEHNVKAKGVGMVHENSLQALLSQQSEVQRRSYPPAARAT</sequence>
<dbReference type="InterPro" id="IPR046497">
    <property type="entry name" value="DUF6590"/>
</dbReference>
<name>A0A6A6FPD9_9PEZI</name>
<dbReference type="Proteomes" id="UP000799539">
    <property type="component" value="Unassembled WGS sequence"/>
</dbReference>
<evidence type="ECO:0000313" key="3">
    <source>
        <dbReference type="Proteomes" id="UP000799539"/>
    </source>
</evidence>
<feature type="non-terminal residue" evidence="2">
    <location>
        <position position="1"/>
    </location>
</feature>
<organism evidence="2 3">
    <name type="scientific">Cercospora zeae-maydis SCOH1-5</name>
    <dbReference type="NCBI Taxonomy" id="717836"/>
    <lineage>
        <taxon>Eukaryota</taxon>
        <taxon>Fungi</taxon>
        <taxon>Dikarya</taxon>
        <taxon>Ascomycota</taxon>
        <taxon>Pezizomycotina</taxon>
        <taxon>Dothideomycetes</taxon>
        <taxon>Dothideomycetidae</taxon>
        <taxon>Mycosphaerellales</taxon>
        <taxon>Mycosphaerellaceae</taxon>
        <taxon>Cercospora</taxon>
    </lineage>
</organism>
<dbReference type="EMBL" id="ML992666">
    <property type="protein sequence ID" value="KAF2215317.1"/>
    <property type="molecule type" value="Genomic_DNA"/>
</dbReference>
<dbReference type="PANTHER" id="PTHR35391:SF5">
    <property type="entry name" value="DUF6590 DOMAIN-CONTAINING PROTEIN"/>
    <property type="match status" value="1"/>
</dbReference>
<dbReference type="AlphaFoldDB" id="A0A6A6FPD9"/>
<evidence type="ECO:0000313" key="2">
    <source>
        <dbReference type="EMBL" id="KAF2215317.1"/>
    </source>
</evidence>
<feature type="domain" description="DUF6590" evidence="1">
    <location>
        <begin position="4"/>
        <end position="150"/>
    </location>
</feature>
<gene>
    <name evidence="2" type="ORF">CERZMDRAFT_35496</name>
</gene>
<accession>A0A6A6FPD9</accession>
<reference evidence="2" key="1">
    <citation type="journal article" date="2020" name="Stud. Mycol.">
        <title>101 Dothideomycetes genomes: a test case for predicting lifestyles and emergence of pathogens.</title>
        <authorList>
            <person name="Haridas S."/>
            <person name="Albert R."/>
            <person name="Binder M."/>
            <person name="Bloem J."/>
            <person name="Labutti K."/>
            <person name="Salamov A."/>
            <person name="Andreopoulos B."/>
            <person name="Baker S."/>
            <person name="Barry K."/>
            <person name="Bills G."/>
            <person name="Bluhm B."/>
            <person name="Cannon C."/>
            <person name="Castanera R."/>
            <person name="Culley D."/>
            <person name="Daum C."/>
            <person name="Ezra D."/>
            <person name="Gonzalez J."/>
            <person name="Henrissat B."/>
            <person name="Kuo A."/>
            <person name="Liang C."/>
            <person name="Lipzen A."/>
            <person name="Lutzoni F."/>
            <person name="Magnuson J."/>
            <person name="Mondo S."/>
            <person name="Nolan M."/>
            <person name="Ohm R."/>
            <person name="Pangilinan J."/>
            <person name="Park H.-J."/>
            <person name="Ramirez L."/>
            <person name="Alfaro M."/>
            <person name="Sun H."/>
            <person name="Tritt A."/>
            <person name="Yoshinaga Y."/>
            <person name="Zwiers L.-H."/>
            <person name="Turgeon B."/>
            <person name="Goodwin S."/>
            <person name="Spatafora J."/>
            <person name="Crous P."/>
            <person name="Grigoriev I."/>
        </authorList>
    </citation>
    <scope>NUCLEOTIDE SEQUENCE</scope>
    <source>
        <strain evidence="2">SCOH1-5</strain>
    </source>
</reference>
<dbReference type="PANTHER" id="PTHR35391">
    <property type="entry name" value="C2H2-TYPE DOMAIN-CONTAINING PROTEIN-RELATED"/>
    <property type="match status" value="1"/>
</dbReference>
<protein>
    <recommendedName>
        <fullName evidence="1">DUF6590 domain-containing protein</fullName>
    </recommendedName>
</protein>
<dbReference type="Pfam" id="PF20233">
    <property type="entry name" value="DUF6590"/>
    <property type="match status" value="1"/>
</dbReference>